<evidence type="ECO:0008006" key="12">
    <source>
        <dbReference type="Google" id="ProtNLM"/>
    </source>
</evidence>
<dbReference type="Gene3D" id="3.40.50.2300">
    <property type="match status" value="1"/>
</dbReference>
<dbReference type="Gene3D" id="1.10.10.10">
    <property type="entry name" value="Winged helix-like DNA-binding domain superfamily/Winged helix DNA-binding domain"/>
    <property type="match status" value="1"/>
</dbReference>
<dbReference type="AlphaFoldDB" id="W4LR98"/>
<evidence type="ECO:0000256" key="7">
    <source>
        <dbReference type="PROSITE-ProRule" id="PRU01091"/>
    </source>
</evidence>
<protein>
    <recommendedName>
        <fullName evidence="12">XRE family transcriptional regulator</fullName>
    </recommendedName>
</protein>
<reference evidence="10 11" key="1">
    <citation type="journal article" date="2014" name="Nature">
        <title>An environmental bacterial taxon with a large and distinct metabolic repertoire.</title>
        <authorList>
            <person name="Wilson M.C."/>
            <person name="Mori T."/>
            <person name="Ruckert C."/>
            <person name="Uria A.R."/>
            <person name="Helf M.J."/>
            <person name="Takada K."/>
            <person name="Gernert C."/>
            <person name="Steffens U.A."/>
            <person name="Heycke N."/>
            <person name="Schmitt S."/>
            <person name="Rinke C."/>
            <person name="Helfrich E.J."/>
            <person name="Brachmann A.O."/>
            <person name="Gurgui C."/>
            <person name="Wakimoto T."/>
            <person name="Kracht M."/>
            <person name="Crusemann M."/>
            <person name="Hentschel U."/>
            <person name="Abe I."/>
            <person name="Matsunaga S."/>
            <person name="Kalinowski J."/>
            <person name="Takeyama H."/>
            <person name="Piel J."/>
        </authorList>
    </citation>
    <scope>NUCLEOTIDE SEQUENCE [LARGE SCALE GENOMIC DNA]</scope>
    <source>
        <strain evidence="11">TSY2</strain>
    </source>
</reference>
<evidence type="ECO:0000256" key="6">
    <source>
        <dbReference type="PROSITE-ProRule" id="PRU00169"/>
    </source>
</evidence>
<keyword evidence="3" id="KW-0805">Transcription regulation</keyword>
<dbReference type="FunFam" id="3.40.50.2300:FF:000001">
    <property type="entry name" value="DNA-binding response regulator PhoB"/>
    <property type="match status" value="1"/>
</dbReference>
<dbReference type="InterPro" id="IPR001867">
    <property type="entry name" value="OmpR/PhoB-type_DNA-bd"/>
</dbReference>
<gene>
    <name evidence="10" type="ORF">ETSY2_38935</name>
</gene>
<keyword evidence="1 6" id="KW-0597">Phosphoprotein</keyword>
<keyword evidence="2" id="KW-0902">Two-component regulatory system</keyword>
<dbReference type="CDD" id="cd00383">
    <property type="entry name" value="trans_reg_C"/>
    <property type="match status" value="1"/>
</dbReference>
<dbReference type="PANTHER" id="PTHR48111:SF40">
    <property type="entry name" value="PHOSPHATE REGULON TRANSCRIPTIONAL REGULATORY PROTEIN PHOB"/>
    <property type="match status" value="1"/>
</dbReference>
<dbReference type="SUPFAM" id="SSF52172">
    <property type="entry name" value="CheY-like"/>
    <property type="match status" value="1"/>
</dbReference>
<dbReference type="InterPro" id="IPR036388">
    <property type="entry name" value="WH-like_DNA-bd_sf"/>
</dbReference>
<organism evidence="10 11">
    <name type="scientific">Candidatus Entotheonella gemina</name>
    <dbReference type="NCBI Taxonomy" id="1429439"/>
    <lineage>
        <taxon>Bacteria</taxon>
        <taxon>Pseudomonadati</taxon>
        <taxon>Nitrospinota/Tectimicrobiota group</taxon>
        <taxon>Candidatus Tectimicrobiota</taxon>
        <taxon>Candidatus Entotheonellia</taxon>
        <taxon>Candidatus Entotheonellales</taxon>
        <taxon>Candidatus Entotheonellaceae</taxon>
        <taxon>Candidatus Entotheonella</taxon>
    </lineage>
</organism>
<proteinExistence type="predicted"/>
<dbReference type="InterPro" id="IPR039420">
    <property type="entry name" value="WalR-like"/>
</dbReference>
<feature type="domain" description="OmpR/PhoB-type" evidence="9">
    <location>
        <begin position="132"/>
        <end position="240"/>
    </location>
</feature>
<evidence type="ECO:0000259" key="9">
    <source>
        <dbReference type="PROSITE" id="PS51755"/>
    </source>
</evidence>
<evidence type="ECO:0000256" key="5">
    <source>
        <dbReference type="ARBA" id="ARBA00023163"/>
    </source>
</evidence>
<evidence type="ECO:0000256" key="2">
    <source>
        <dbReference type="ARBA" id="ARBA00023012"/>
    </source>
</evidence>
<feature type="modified residue" description="4-aspartylphosphate" evidence="6">
    <location>
        <position position="57"/>
    </location>
</feature>
<name>W4LR98_9BACT</name>
<accession>W4LR98</accession>
<dbReference type="SUPFAM" id="SSF46894">
    <property type="entry name" value="C-terminal effector domain of the bipartite response regulators"/>
    <property type="match status" value="1"/>
</dbReference>
<dbReference type="SMART" id="SM00862">
    <property type="entry name" value="Trans_reg_C"/>
    <property type="match status" value="1"/>
</dbReference>
<sequence length="245" mass="28167">MDRKHKLKLLIVEDEEPILQGLTDLFVFHGYAVDSSRDGREALDMAQHGDYDLVILDIMLPSMDGFTICNEIRRHDRDQPVIMLTAKTMEDDILTGLTLGADDYISKPFSVRELVLRVEAVLRRSQKLRKQESQFVAGDDICIDVNNLVGNRAGVGSESDIEIPFTRREIDILQYLRQHADRPISREELLVEVWGYERADAIETRTVDIHVTKLRRKIEPDPKNPMYLVTIRGEGYKLYDKPVST</sequence>
<dbReference type="Proteomes" id="UP000019140">
    <property type="component" value="Unassembled WGS sequence"/>
</dbReference>
<dbReference type="GO" id="GO:0006355">
    <property type="term" value="P:regulation of DNA-templated transcription"/>
    <property type="evidence" value="ECO:0007669"/>
    <property type="project" value="InterPro"/>
</dbReference>
<dbReference type="GO" id="GO:0005829">
    <property type="term" value="C:cytosol"/>
    <property type="evidence" value="ECO:0007669"/>
    <property type="project" value="TreeGrafter"/>
</dbReference>
<dbReference type="InterPro" id="IPR016032">
    <property type="entry name" value="Sig_transdc_resp-reg_C-effctor"/>
</dbReference>
<dbReference type="EMBL" id="AZHX01001721">
    <property type="protein sequence ID" value="ETX00503.1"/>
    <property type="molecule type" value="Genomic_DNA"/>
</dbReference>
<dbReference type="PROSITE" id="PS51755">
    <property type="entry name" value="OMPR_PHOB"/>
    <property type="match status" value="1"/>
</dbReference>
<comment type="caution">
    <text evidence="10">The sequence shown here is derived from an EMBL/GenBank/DDBJ whole genome shotgun (WGS) entry which is preliminary data.</text>
</comment>
<dbReference type="InterPro" id="IPR001789">
    <property type="entry name" value="Sig_transdc_resp-reg_receiver"/>
</dbReference>
<dbReference type="PROSITE" id="PS50110">
    <property type="entry name" value="RESPONSE_REGULATORY"/>
    <property type="match status" value="1"/>
</dbReference>
<dbReference type="Pfam" id="PF00072">
    <property type="entry name" value="Response_reg"/>
    <property type="match status" value="1"/>
</dbReference>
<dbReference type="GO" id="GO:0032993">
    <property type="term" value="C:protein-DNA complex"/>
    <property type="evidence" value="ECO:0007669"/>
    <property type="project" value="TreeGrafter"/>
</dbReference>
<dbReference type="InterPro" id="IPR011006">
    <property type="entry name" value="CheY-like_superfamily"/>
</dbReference>
<keyword evidence="4 7" id="KW-0238">DNA-binding</keyword>
<dbReference type="CDD" id="cd17574">
    <property type="entry name" value="REC_OmpR"/>
    <property type="match status" value="1"/>
</dbReference>
<dbReference type="PANTHER" id="PTHR48111">
    <property type="entry name" value="REGULATOR OF RPOS"/>
    <property type="match status" value="1"/>
</dbReference>
<evidence type="ECO:0000256" key="1">
    <source>
        <dbReference type="ARBA" id="ARBA00022553"/>
    </source>
</evidence>
<evidence type="ECO:0000313" key="11">
    <source>
        <dbReference type="Proteomes" id="UP000019140"/>
    </source>
</evidence>
<dbReference type="GO" id="GO:0000976">
    <property type="term" value="F:transcription cis-regulatory region binding"/>
    <property type="evidence" value="ECO:0007669"/>
    <property type="project" value="TreeGrafter"/>
</dbReference>
<feature type="domain" description="Response regulatory" evidence="8">
    <location>
        <begin position="8"/>
        <end position="122"/>
    </location>
</feature>
<dbReference type="HOGENOM" id="CLU_000445_30_3_7"/>
<evidence type="ECO:0000313" key="10">
    <source>
        <dbReference type="EMBL" id="ETX00503.1"/>
    </source>
</evidence>
<evidence type="ECO:0000259" key="8">
    <source>
        <dbReference type="PROSITE" id="PS50110"/>
    </source>
</evidence>
<evidence type="ECO:0000256" key="3">
    <source>
        <dbReference type="ARBA" id="ARBA00023015"/>
    </source>
</evidence>
<dbReference type="Pfam" id="PF00486">
    <property type="entry name" value="Trans_reg_C"/>
    <property type="match status" value="1"/>
</dbReference>
<evidence type="ECO:0000256" key="4">
    <source>
        <dbReference type="ARBA" id="ARBA00023125"/>
    </source>
</evidence>
<dbReference type="SMART" id="SM00448">
    <property type="entry name" value="REC"/>
    <property type="match status" value="1"/>
</dbReference>
<keyword evidence="5" id="KW-0804">Transcription</keyword>
<keyword evidence="11" id="KW-1185">Reference proteome</keyword>
<dbReference type="GO" id="GO:0000156">
    <property type="term" value="F:phosphorelay response regulator activity"/>
    <property type="evidence" value="ECO:0007669"/>
    <property type="project" value="TreeGrafter"/>
</dbReference>
<feature type="DNA-binding region" description="OmpR/PhoB-type" evidence="7">
    <location>
        <begin position="132"/>
        <end position="240"/>
    </location>
</feature>